<comment type="caution">
    <text evidence="2">The sequence shown here is derived from an EMBL/GenBank/DDBJ whole genome shotgun (WGS) entry which is preliminary data.</text>
</comment>
<reference evidence="2" key="1">
    <citation type="submission" date="2022-03" db="EMBL/GenBank/DDBJ databases">
        <authorList>
            <person name="Tunstrom K."/>
        </authorList>
    </citation>
    <scope>NUCLEOTIDE SEQUENCE</scope>
</reference>
<accession>A0AAU9UBG4</accession>
<keyword evidence="1" id="KW-1133">Transmembrane helix</keyword>
<proteinExistence type="predicted"/>
<keyword evidence="1" id="KW-0472">Membrane</keyword>
<feature type="transmembrane region" description="Helical" evidence="1">
    <location>
        <begin position="150"/>
        <end position="174"/>
    </location>
</feature>
<keyword evidence="3" id="KW-1185">Reference proteome</keyword>
<evidence type="ECO:0000313" key="3">
    <source>
        <dbReference type="Proteomes" id="UP001153954"/>
    </source>
</evidence>
<dbReference type="AlphaFoldDB" id="A0AAU9UBG4"/>
<name>A0AAU9UBG4_EUPED</name>
<protein>
    <submittedName>
        <fullName evidence="2">Uncharacterized protein</fullName>
    </submittedName>
</protein>
<organism evidence="2 3">
    <name type="scientific">Euphydryas editha</name>
    <name type="common">Edith's checkerspot</name>
    <dbReference type="NCBI Taxonomy" id="104508"/>
    <lineage>
        <taxon>Eukaryota</taxon>
        <taxon>Metazoa</taxon>
        <taxon>Ecdysozoa</taxon>
        <taxon>Arthropoda</taxon>
        <taxon>Hexapoda</taxon>
        <taxon>Insecta</taxon>
        <taxon>Pterygota</taxon>
        <taxon>Neoptera</taxon>
        <taxon>Endopterygota</taxon>
        <taxon>Lepidoptera</taxon>
        <taxon>Glossata</taxon>
        <taxon>Ditrysia</taxon>
        <taxon>Papilionoidea</taxon>
        <taxon>Nymphalidae</taxon>
        <taxon>Nymphalinae</taxon>
        <taxon>Euphydryas</taxon>
    </lineage>
</organism>
<dbReference type="Proteomes" id="UP001153954">
    <property type="component" value="Unassembled WGS sequence"/>
</dbReference>
<evidence type="ECO:0000256" key="1">
    <source>
        <dbReference type="SAM" id="Phobius"/>
    </source>
</evidence>
<sequence>MEVSGCYALCRTSEISVRNSFFECVAGVCSCAHSPRLPTPIVSAKTISIHGELFVNITWSLPKPTEPRRLPPMLKKQFYYVSIGKQMVSDVHPAPWFAHTVSRRVDAVGFVDEQDTRRWHLLPVTERSIARSDRRSDRNIVLDVKLLARALWAVFGGACVLAIVALLAVSARVVKTVLNKFRPASASSPLQPLGHRPLWFPLSA</sequence>
<gene>
    <name evidence="2" type="ORF">EEDITHA_LOCUS11787</name>
</gene>
<keyword evidence="1" id="KW-0812">Transmembrane</keyword>
<dbReference type="EMBL" id="CAKOGL010000016">
    <property type="protein sequence ID" value="CAH2096448.1"/>
    <property type="molecule type" value="Genomic_DNA"/>
</dbReference>
<evidence type="ECO:0000313" key="2">
    <source>
        <dbReference type="EMBL" id="CAH2096448.1"/>
    </source>
</evidence>